<keyword evidence="17 21" id="KW-0170">Cobalt</keyword>
<evidence type="ECO:0000256" key="18">
    <source>
        <dbReference type="ARBA" id="ARBA00025552"/>
    </source>
</evidence>
<dbReference type="InterPro" id="IPR000489">
    <property type="entry name" value="Pterin-binding_dom"/>
</dbReference>
<keyword evidence="10 21" id="KW-0846">Cobalamin</keyword>
<keyword evidence="11 21" id="KW-0808">Transferase</keyword>
<feature type="domain" description="Hcy-binding" evidence="26">
    <location>
        <begin position="8"/>
        <end position="328"/>
    </location>
</feature>
<dbReference type="SUPFAM" id="SSF51717">
    <property type="entry name" value="Dihydropteroate synthetase-like"/>
    <property type="match status" value="1"/>
</dbReference>
<dbReference type="PROSITE" id="PS51332">
    <property type="entry name" value="B12_BINDING"/>
    <property type="match status" value="1"/>
</dbReference>
<keyword evidence="33" id="KW-1185">Reference proteome</keyword>
<dbReference type="EC" id="2.1.1.13" evidence="6 20"/>
<comment type="function">
    <text evidence="18 21">Catalyzes the transfer of a methyl group from methyl-cobalamin to homocysteine, yielding enzyme-bound cob(I)alamin and methionine. Subsequently, remethylates the cofactor using methyltetrahydrofolate.</text>
</comment>
<evidence type="ECO:0000256" key="15">
    <source>
        <dbReference type="ARBA" id="ARBA00022833"/>
    </source>
</evidence>
<evidence type="ECO:0000256" key="1">
    <source>
        <dbReference type="ARBA" id="ARBA00001700"/>
    </source>
</evidence>
<dbReference type="GO" id="GO:0008705">
    <property type="term" value="F:methionine synthase activity"/>
    <property type="evidence" value="ECO:0007669"/>
    <property type="project" value="UniProtKB-UniRule"/>
</dbReference>
<dbReference type="FunFam" id="3.20.20.330:FF:000001">
    <property type="entry name" value="Methionine synthase"/>
    <property type="match status" value="1"/>
</dbReference>
<evidence type="ECO:0000256" key="16">
    <source>
        <dbReference type="ARBA" id="ARBA00023167"/>
    </source>
</evidence>
<keyword evidence="13 21" id="KW-0479">Metal-binding</keyword>
<dbReference type="Pfam" id="PF02310">
    <property type="entry name" value="B12-binding"/>
    <property type="match status" value="1"/>
</dbReference>
<dbReference type="NCBIfam" id="NF007024">
    <property type="entry name" value="PRK09490.1"/>
    <property type="match status" value="1"/>
</dbReference>
<dbReference type="Gene3D" id="3.40.50.280">
    <property type="entry name" value="Cobalamin-binding domain"/>
    <property type="match status" value="1"/>
</dbReference>
<dbReference type="GO" id="GO:0031419">
    <property type="term" value="F:cobalamin binding"/>
    <property type="evidence" value="ECO:0007669"/>
    <property type="project" value="UniProtKB-UniRule"/>
</dbReference>
<dbReference type="InterPro" id="IPR006158">
    <property type="entry name" value="Cobalamin-bd"/>
</dbReference>
<dbReference type="CDD" id="cd02069">
    <property type="entry name" value="methionine_synthase_B12_BD"/>
    <property type="match status" value="1"/>
</dbReference>
<evidence type="ECO:0000259" key="29">
    <source>
        <dbReference type="PROSITE" id="PS51332"/>
    </source>
</evidence>
<evidence type="ECO:0000256" key="24">
    <source>
        <dbReference type="PROSITE-ProRule" id="PRU00333"/>
    </source>
</evidence>
<comment type="cofactor">
    <cofactor evidence="3 21 22">
        <name>methylcob(III)alamin</name>
        <dbReference type="ChEBI" id="CHEBI:28115"/>
    </cofactor>
</comment>
<keyword evidence="12 21" id="KW-0949">S-adenosyl-L-methionine</keyword>
<evidence type="ECO:0000256" key="17">
    <source>
        <dbReference type="ARBA" id="ARBA00023285"/>
    </source>
</evidence>
<dbReference type="Proteomes" id="UP000216984">
    <property type="component" value="Unassembled WGS sequence"/>
</dbReference>
<dbReference type="Pfam" id="PF00809">
    <property type="entry name" value="Pterin_bind"/>
    <property type="match status" value="1"/>
</dbReference>
<sequence length="1232" mass="137192">MTDRNTRLDQLKKALKERIIVLDGAMGTMIQNQKLDEAAFRGDRFKDYDREVQGNNDLLNLTQPALLRNIHAEYLDAGADIIETNTFNSTRLSQADYGMEELARELNVASARLAREIADEYTAKNPDKPRFVAGAVGPTSRTASLSPDVNNPGYRNVDFQTLVDNYYEAVSGLVEGGSDLILIETIFDTLNAKAAIYATQQFFEDSGIELPIMISGTITDASGRTLSGQTTEAFYNSVAHAKPISIGLNCALGADALRPYVEELSNKAETYVSAHPNAGLPNEFGEYDQTPEEMAEIIEGFARDGFLNIIGGCCGSRPEHIEAIANAVAKYPPRQIPDRPKALRLAGLEPFTGDENTLFINVGERTNVTGSKRFLRLIKEEQYEEALSVARDQVENGAQIIDINMDEGMLDSKEVMVTFLNLVASEPDISRVPIMIDSSKWEVIEAGLRCIQGKAVVNSISLKEGEEAFIKRAKDCMRYGAAVVVMAFDEDGQADTYERKTEICKRSYDVLTSIGFNPGDIIFDPNIFAIATGIEEHNNYAVDFINATRWIRENLPHASISGGVSNVSFSFRGNDAVREAIHSVFLYHAIKAGMNMGIVNPGQLVIYDEIEPDLKELVEDVVLNRREDSTDRLLEAAEKFKGKGGQAKEEDLAWREWPVEKRLEHALVKGITNFIIEDTEACRQNASHPIEVIEGPLMDGMNVVGDLFGDGKMFLPQVVKSARVMKQAVAHLIPYIEAEKTEDQQAKGKILMATVKGDVHDIGKNIVGVVLQCNNYEVIDMGVMVPCDKILEKAKEENVDIIGLSGLITPSLDEMVHVAREMQRLDFKIPLMIGGATTSKAHTAVKIEPHYKNDIALYVSDASRCVNVASQLLSKTAKPAFVEAARTEYDEIRERRKNRGDRTKLVSLKEARARAPEIDFENYQPPKPAFTGVRVFEDYDLNELAEYIDWTPFFISWDIAGKYPAIFDDPKRGEAARNLFDDAQKLLKQMIEEKRISARGVIGFWPANRRGDDIVVYTDETRTEELTTLHHLRQQDEKAPGKPMMALSDFVAPESSHLGDYVGGFAVTTGIGVDELTTEFKNAHDDYSAIMVQALADRLAEAFAERMHERVRKEFWGYANDEQMANDDLIKERYRGIRPAPGYPACPDHTEKATLFKLLDATANTSLELTEHFAMFPTAAVSGWYFAHPDSKYFAVGKIGVDQVEDYAERKGLSKAEAERWLMPSLAYDPAE</sequence>
<keyword evidence="16 21" id="KW-0486">Methionine biosynthesis</keyword>
<evidence type="ECO:0000259" key="26">
    <source>
        <dbReference type="PROSITE" id="PS50970"/>
    </source>
</evidence>
<feature type="binding site" evidence="22 24">
    <location>
        <position position="314"/>
    </location>
    <ligand>
        <name>Zn(2+)</name>
        <dbReference type="ChEBI" id="CHEBI:29105"/>
    </ligand>
</feature>
<feature type="binding site" evidence="23">
    <location>
        <begin position="757"/>
        <end position="761"/>
    </location>
    <ligand>
        <name>methylcob(III)alamin</name>
        <dbReference type="ChEBI" id="CHEBI:28115"/>
    </ligand>
</feature>
<feature type="binding site" evidence="23">
    <location>
        <position position="949"/>
    </location>
    <ligand>
        <name>S-adenosyl-L-methionine</name>
        <dbReference type="ChEBI" id="CHEBI:59789"/>
    </ligand>
</feature>
<dbReference type="InterPro" id="IPR004223">
    <property type="entry name" value="VitB12-dep_Met_synth_activ_dom"/>
</dbReference>
<dbReference type="GO" id="GO:0005829">
    <property type="term" value="C:cytosol"/>
    <property type="evidence" value="ECO:0007669"/>
    <property type="project" value="TreeGrafter"/>
</dbReference>
<dbReference type="SUPFAM" id="SSF56507">
    <property type="entry name" value="Methionine synthase activation domain-like"/>
    <property type="match status" value="1"/>
</dbReference>
<evidence type="ECO:0000313" key="32">
    <source>
        <dbReference type="EMBL" id="TVT32842.1"/>
    </source>
</evidence>
<dbReference type="InterPro" id="IPR050554">
    <property type="entry name" value="Met_Synthase/Corrinoid"/>
</dbReference>
<evidence type="ECO:0000256" key="4">
    <source>
        <dbReference type="ARBA" id="ARBA00005178"/>
    </source>
</evidence>
<evidence type="ECO:0000259" key="27">
    <source>
        <dbReference type="PROSITE" id="PS50972"/>
    </source>
</evidence>
<dbReference type="InterPro" id="IPR037010">
    <property type="entry name" value="VitB12-dep_Met_synth_activ_sf"/>
</dbReference>
<dbReference type="FunFam" id="1.10.1240.10:FF:000001">
    <property type="entry name" value="Methionine synthase"/>
    <property type="match status" value="1"/>
</dbReference>
<evidence type="ECO:0000259" key="30">
    <source>
        <dbReference type="PROSITE" id="PS51337"/>
    </source>
</evidence>
<dbReference type="Pfam" id="PF02965">
    <property type="entry name" value="Met_synt_B12"/>
    <property type="match status" value="1"/>
</dbReference>
<organism evidence="32 34">
    <name type="scientific">Marinobacter vinifirmus</name>
    <dbReference type="NCBI Taxonomy" id="355591"/>
    <lineage>
        <taxon>Bacteria</taxon>
        <taxon>Pseudomonadati</taxon>
        <taxon>Pseudomonadota</taxon>
        <taxon>Gammaproteobacteria</taxon>
        <taxon>Pseudomonadales</taxon>
        <taxon>Marinobacteraceae</taxon>
        <taxon>Marinobacter</taxon>
    </lineage>
</organism>
<feature type="binding site" evidence="23">
    <location>
        <position position="862"/>
    </location>
    <ligand>
        <name>methylcob(III)alamin</name>
        <dbReference type="ChEBI" id="CHEBI:28115"/>
    </ligand>
</feature>
<dbReference type="PANTHER" id="PTHR45833:SF1">
    <property type="entry name" value="METHIONINE SYNTHASE"/>
    <property type="match status" value="1"/>
</dbReference>
<reference evidence="32 34" key="2">
    <citation type="submission" date="2019-07" db="EMBL/GenBank/DDBJ databases">
        <title>The pathways for chlorine oxyanion respiration interact through the shared metabolite chlorate.</title>
        <authorList>
            <person name="Barnum T.P."/>
            <person name="Cheng Y."/>
            <person name="Hill K.A."/>
            <person name="Lucas L.N."/>
            <person name="Carlson H.K."/>
            <person name="Coates J.D."/>
        </authorList>
    </citation>
    <scope>NUCLEOTIDE SEQUENCE [LARGE SCALE GENOMIC DNA]</scope>
    <source>
        <strain evidence="32">UCB</strain>
    </source>
</reference>
<dbReference type="InterPro" id="IPR003759">
    <property type="entry name" value="Cbl-bd_cap"/>
</dbReference>
<dbReference type="PROSITE" id="PS50974">
    <property type="entry name" value="ADOMET_ACTIVATION"/>
    <property type="match status" value="1"/>
</dbReference>
<evidence type="ECO:0000256" key="12">
    <source>
        <dbReference type="ARBA" id="ARBA00022691"/>
    </source>
</evidence>
<evidence type="ECO:0000256" key="9">
    <source>
        <dbReference type="ARBA" id="ARBA00022605"/>
    </source>
</evidence>
<dbReference type="NCBIfam" id="TIGR02082">
    <property type="entry name" value="metH"/>
    <property type="match status" value="1"/>
</dbReference>
<evidence type="ECO:0000313" key="33">
    <source>
        <dbReference type="Proteomes" id="UP000216984"/>
    </source>
</evidence>
<evidence type="ECO:0000256" key="7">
    <source>
        <dbReference type="ARBA" id="ARBA00013998"/>
    </source>
</evidence>
<dbReference type="GO" id="GO:0008270">
    <property type="term" value="F:zinc ion binding"/>
    <property type="evidence" value="ECO:0007669"/>
    <property type="project" value="UniProtKB-UniRule"/>
</dbReference>
<dbReference type="PROSITE" id="PS50970">
    <property type="entry name" value="HCY"/>
    <property type="match status" value="1"/>
</dbReference>
<dbReference type="InterPro" id="IPR036724">
    <property type="entry name" value="Cobalamin-bd_sf"/>
</dbReference>
<keyword evidence="8 21" id="KW-0489">Methyltransferase</keyword>
<dbReference type="PANTHER" id="PTHR45833">
    <property type="entry name" value="METHIONINE SYNTHASE"/>
    <property type="match status" value="1"/>
</dbReference>
<evidence type="ECO:0000256" key="3">
    <source>
        <dbReference type="ARBA" id="ARBA00001956"/>
    </source>
</evidence>
<dbReference type="CDD" id="cd00740">
    <property type="entry name" value="MeTr"/>
    <property type="match status" value="1"/>
</dbReference>
<comment type="catalytic activity">
    <reaction evidence="1 21">
        <text>(6S)-5-methyl-5,6,7,8-tetrahydrofolate + L-homocysteine = (6S)-5,6,7,8-tetrahydrofolate + L-methionine</text>
        <dbReference type="Rhea" id="RHEA:11172"/>
        <dbReference type="ChEBI" id="CHEBI:18608"/>
        <dbReference type="ChEBI" id="CHEBI:57453"/>
        <dbReference type="ChEBI" id="CHEBI:57844"/>
        <dbReference type="ChEBI" id="CHEBI:58199"/>
        <dbReference type="EC" id="2.1.1.13"/>
    </reaction>
</comment>
<comment type="domain">
    <text evidence="21">Modular enzyme with four functionally distinct domains. The isolated Hcy-binding domain catalyzes methyl transfer from free methylcobalamin to homocysteine. The Hcy-binding domain in association with the pterin-binding domain catalyzes the methylation of cob(I)alamin by methyltetrahydrofolate and the methylation of homocysteine. The B12-binding domain binds the cofactor. The AdoMet activation domain binds S-adenosyl-L-methionine. Under aerobic conditions cob(I)alamin can be converted to inactive cob(II)alamin. Reductive methylation by S-adenosyl-L-methionine and flavodoxin regenerates methylcobalamin.</text>
</comment>
<feature type="region of interest" description="Disordered" evidence="25">
    <location>
        <begin position="129"/>
        <end position="150"/>
    </location>
</feature>
<feature type="domain" description="B12-binding N-terminal" evidence="30">
    <location>
        <begin position="650"/>
        <end position="744"/>
    </location>
</feature>
<dbReference type="EMBL" id="VMRX01000028">
    <property type="protein sequence ID" value="TVT32842.1"/>
    <property type="molecule type" value="Genomic_DNA"/>
</dbReference>
<dbReference type="InterPro" id="IPR036589">
    <property type="entry name" value="HCY_dom_sf"/>
</dbReference>
<keyword evidence="15 21" id="KW-0862">Zinc</keyword>
<dbReference type="Gene3D" id="1.10.288.10">
    <property type="entry name" value="Cobalamin-dependent Methionine Synthase, domain 2"/>
    <property type="match status" value="1"/>
</dbReference>
<dbReference type="InterPro" id="IPR033706">
    <property type="entry name" value="Met_synthase_B12-bd"/>
</dbReference>
<evidence type="ECO:0000256" key="10">
    <source>
        <dbReference type="ARBA" id="ARBA00022628"/>
    </source>
</evidence>
<evidence type="ECO:0000259" key="28">
    <source>
        <dbReference type="PROSITE" id="PS50974"/>
    </source>
</evidence>
<evidence type="ECO:0000256" key="11">
    <source>
        <dbReference type="ARBA" id="ARBA00022679"/>
    </source>
</evidence>
<dbReference type="GO" id="GO:0046653">
    <property type="term" value="P:tetrahydrofolate metabolic process"/>
    <property type="evidence" value="ECO:0007669"/>
    <property type="project" value="TreeGrafter"/>
</dbReference>
<dbReference type="AlphaFoldDB" id="A0A259W3G2"/>
<dbReference type="GO" id="GO:0050667">
    <property type="term" value="P:homocysteine metabolic process"/>
    <property type="evidence" value="ECO:0007669"/>
    <property type="project" value="TreeGrafter"/>
</dbReference>
<comment type="caution">
    <text evidence="32">The sequence shown here is derived from an EMBL/GenBank/DDBJ whole genome shotgun (WGS) entry which is preliminary data.</text>
</comment>
<dbReference type="Gene3D" id="3.20.20.330">
    <property type="entry name" value="Homocysteine-binding-like domain"/>
    <property type="match status" value="1"/>
</dbReference>
<comment type="pathway">
    <text evidence="4 21">Amino-acid biosynthesis; L-methionine biosynthesis via de novo pathway; L-methionine from L-homocysteine (MetH route): step 1/1.</text>
</comment>
<feature type="binding site" evidence="22 24">
    <location>
        <position position="313"/>
    </location>
    <ligand>
        <name>Zn(2+)</name>
        <dbReference type="ChEBI" id="CHEBI:29105"/>
    </ligand>
</feature>
<dbReference type="Gene3D" id="1.10.1240.10">
    <property type="entry name" value="Methionine synthase domain"/>
    <property type="match status" value="1"/>
</dbReference>
<evidence type="ECO:0000256" key="25">
    <source>
        <dbReference type="SAM" id="MobiDB-lite"/>
    </source>
</evidence>
<evidence type="ECO:0000256" key="13">
    <source>
        <dbReference type="ARBA" id="ARBA00022723"/>
    </source>
</evidence>
<dbReference type="SUPFAM" id="SSF52242">
    <property type="entry name" value="Cobalamin (vitamin B12)-binding domain"/>
    <property type="match status" value="1"/>
</dbReference>
<evidence type="ECO:0000313" key="34">
    <source>
        <dbReference type="Proteomes" id="UP000319142"/>
    </source>
</evidence>
<feature type="binding site" evidence="23">
    <location>
        <position position="809"/>
    </location>
    <ligand>
        <name>methylcob(III)alamin</name>
        <dbReference type="ChEBI" id="CHEBI:28115"/>
    </ligand>
</feature>
<evidence type="ECO:0000256" key="2">
    <source>
        <dbReference type="ARBA" id="ARBA00001947"/>
    </source>
</evidence>
<accession>A0A259W3G2</accession>
<evidence type="ECO:0000256" key="21">
    <source>
        <dbReference type="PIRNR" id="PIRNR000381"/>
    </source>
</evidence>
<feature type="binding site" evidence="22 24">
    <location>
        <position position="250"/>
    </location>
    <ligand>
        <name>Zn(2+)</name>
        <dbReference type="ChEBI" id="CHEBI:29105"/>
    </ligand>
</feature>
<feature type="compositionally biased region" description="Polar residues" evidence="25">
    <location>
        <begin position="139"/>
        <end position="149"/>
    </location>
</feature>
<dbReference type="FunFam" id="3.40.50.280:FF:000001">
    <property type="entry name" value="Methionine synthase"/>
    <property type="match status" value="1"/>
</dbReference>
<gene>
    <name evidence="32" type="primary">metH</name>
    <name evidence="31" type="ORF">B9Q17_03235</name>
    <name evidence="32" type="ORF">FHK81_10730</name>
</gene>
<evidence type="ECO:0000256" key="22">
    <source>
        <dbReference type="PIRSR" id="PIRSR000381-1"/>
    </source>
</evidence>
<dbReference type="EMBL" id="NEFY01000002">
    <property type="protein sequence ID" value="OZC37143.1"/>
    <property type="molecule type" value="Genomic_DNA"/>
</dbReference>
<dbReference type="PROSITE" id="PS50972">
    <property type="entry name" value="PTERIN_BINDING"/>
    <property type="match status" value="1"/>
</dbReference>
<feature type="binding site" evidence="23">
    <location>
        <position position="694"/>
    </location>
    <ligand>
        <name>methylcob(III)alamin</name>
        <dbReference type="ChEBI" id="CHEBI:28115"/>
    </ligand>
</feature>
<dbReference type="PIRSF" id="PIRSF000381">
    <property type="entry name" value="MetH"/>
    <property type="match status" value="1"/>
</dbReference>
<evidence type="ECO:0000256" key="23">
    <source>
        <dbReference type="PIRSR" id="PIRSR000381-2"/>
    </source>
</evidence>
<reference evidence="31 33" key="1">
    <citation type="submission" date="2017-06" db="EMBL/GenBank/DDBJ databases">
        <title>Draft genome sequence of the halophilic bacterium Marinobacter vinifirmus FB1.</title>
        <authorList>
            <person name="Stepanov V.G."/>
            <person name="Roberts D.J."/>
            <person name="Fox G.E."/>
        </authorList>
    </citation>
    <scope>NUCLEOTIDE SEQUENCE [LARGE SCALE GENOMIC DNA]</scope>
    <source>
        <strain evidence="31 33">FB1</strain>
    </source>
</reference>
<evidence type="ECO:0000313" key="31">
    <source>
        <dbReference type="EMBL" id="OZC37143.1"/>
    </source>
</evidence>
<dbReference type="GO" id="GO:0032259">
    <property type="term" value="P:methylation"/>
    <property type="evidence" value="ECO:0007669"/>
    <property type="project" value="UniProtKB-KW"/>
</dbReference>
<evidence type="ECO:0000256" key="14">
    <source>
        <dbReference type="ARBA" id="ARBA00022737"/>
    </source>
</evidence>
<feature type="domain" description="AdoMet activation" evidence="28">
    <location>
        <begin position="899"/>
        <end position="1231"/>
    </location>
</feature>
<dbReference type="SMART" id="SM01018">
    <property type="entry name" value="B12-binding_2"/>
    <property type="match status" value="1"/>
</dbReference>
<dbReference type="FunFam" id="3.20.20.20:FF:000002">
    <property type="entry name" value="Methionine synthase"/>
    <property type="match status" value="1"/>
</dbReference>
<feature type="binding site" description="axial binding residue" evidence="22">
    <location>
        <position position="760"/>
    </location>
    <ligand>
        <name>methylcob(III)alamin</name>
        <dbReference type="ChEBI" id="CHEBI:28115"/>
    </ligand>
    <ligandPart>
        <name>Co</name>
        <dbReference type="ChEBI" id="CHEBI:27638"/>
    </ligandPart>
</feature>
<comment type="similarity">
    <text evidence="5">Belongs to the vitamin-B12 dependent methionine synthase family.</text>
</comment>
<feature type="domain" description="Pterin-binding" evidence="27">
    <location>
        <begin position="359"/>
        <end position="619"/>
    </location>
</feature>
<evidence type="ECO:0000256" key="20">
    <source>
        <dbReference type="NCBIfam" id="TIGR02082"/>
    </source>
</evidence>
<feature type="binding site" evidence="23">
    <location>
        <begin position="1193"/>
        <end position="1194"/>
    </location>
    <ligand>
        <name>S-adenosyl-L-methionine</name>
        <dbReference type="ChEBI" id="CHEBI:59789"/>
    </ligand>
</feature>
<dbReference type="Gene3D" id="3.20.20.20">
    <property type="entry name" value="Dihydropteroate synthase-like"/>
    <property type="match status" value="1"/>
</dbReference>
<dbReference type="UniPathway" id="UPA00051">
    <property type="reaction ID" value="UER00081"/>
</dbReference>
<dbReference type="InterPro" id="IPR036594">
    <property type="entry name" value="Meth_synthase_dom"/>
</dbReference>
<dbReference type="Gene3D" id="3.10.196.10">
    <property type="entry name" value="Vitamin B12-dependent methionine synthase, activation domain"/>
    <property type="match status" value="1"/>
</dbReference>
<dbReference type="SUPFAM" id="SSF82282">
    <property type="entry name" value="Homocysteine S-methyltransferase"/>
    <property type="match status" value="1"/>
</dbReference>
<evidence type="ECO:0000256" key="19">
    <source>
        <dbReference type="ARBA" id="ARBA00031040"/>
    </source>
</evidence>
<evidence type="ECO:0000256" key="8">
    <source>
        <dbReference type="ARBA" id="ARBA00022603"/>
    </source>
</evidence>
<evidence type="ECO:0000256" key="6">
    <source>
        <dbReference type="ARBA" id="ARBA00012032"/>
    </source>
</evidence>
<dbReference type="InterPro" id="IPR003726">
    <property type="entry name" value="HCY_dom"/>
</dbReference>
<name>A0A259W3G2_9GAMM</name>
<feature type="domain" description="B12-binding" evidence="29">
    <location>
        <begin position="747"/>
        <end position="883"/>
    </location>
</feature>
<evidence type="ECO:0000256" key="5">
    <source>
        <dbReference type="ARBA" id="ARBA00010398"/>
    </source>
</evidence>
<dbReference type="InterPro" id="IPR011822">
    <property type="entry name" value="MetH"/>
</dbReference>
<dbReference type="SUPFAM" id="SSF47644">
    <property type="entry name" value="Methionine synthase domain"/>
    <property type="match status" value="1"/>
</dbReference>
<feature type="binding site" evidence="23">
    <location>
        <position position="1138"/>
    </location>
    <ligand>
        <name>S-adenosyl-L-methionine</name>
        <dbReference type="ChEBI" id="CHEBI:59789"/>
    </ligand>
</feature>
<dbReference type="PROSITE" id="PS51337">
    <property type="entry name" value="B12_BINDING_NTER"/>
    <property type="match status" value="1"/>
</dbReference>
<keyword evidence="14" id="KW-0677">Repeat</keyword>
<keyword evidence="9 21" id="KW-0028">Amino-acid biosynthesis</keyword>
<protein>
    <recommendedName>
        <fullName evidence="7 20">Methionine synthase</fullName>
        <ecNumber evidence="6 20">2.1.1.13</ecNumber>
    </recommendedName>
    <alternativeName>
        <fullName evidence="19 21">5-methyltetrahydrofolate--homocysteine methyltransferase</fullName>
    </alternativeName>
</protein>
<dbReference type="Pfam" id="PF02574">
    <property type="entry name" value="S-methyl_trans"/>
    <property type="match status" value="1"/>
</dbReference>
<dbReference type="InterPro" id="IPR011005">
    <property type="entry name" value="Dihydropteroate_synth-like_sf"/>
</dbReference>
<dbReference type="RefSeq" id="WP_094624029.1">
    <property type="nucleotide sequence ID" value="NZ_NEFY01000002.1"/>
</dbReference>
<dbReference type="Proteomes" id="UP000319142">
    <property type="component" value="Unassembled WGS sequence"/>
</dbReference>
<dbReference type="Pfam" id="PF02607">
    <property type="entry name" value="B12-binding_2"/>
    <property type="match status" value="1"/>
</dbReference>
<proteinExistence type="inferred from homology"/>
<comment type="cofactor">
    <cofactor evidence="2 21 24">
        <name>Zn(2+)</name>
        <dbReference type="ChEBI" id="CHEBI:29105"/>
    </cofactor>
</comment>
<feature type="binding site" evidence="23">
    <location>
        <position position="805"/>
    </location>
    <ligand>
        <name>methylcob(III)alamin</name>
        <dbReference type="ChEBI" id="CHEBI:28115"/>
    </ligand>
</feature>